<dbReference type="InterPro" id="IPR050316">
    <property type="entry name" value="Tyrosinase/Hemocyanin"/>
</dbReference>
<dbReference type="InterPro" id="IPR002227">
    <property type="entry name" value="Tyrosinase_Cu-bd"/>
</dbReference>
<keyword evidence="6" id="KW-1185">Reference proteome</keyword>
<dbReference type="GO" id="GO:0046872">
    <property type="term" value="F:metal ion binding"/>
    <property type="evidence" value="ECO:0007669"/>
    <property type="project" value="UniProtKB-KW"/>
</dbReference>
<dbReference type="PROSITE" id="PS00498">
    <property type="entry name" value="TYROSINASE_2"/>
    <property type="match status" value="1"/>
</dbReference>
<dbReference type="Pfam" id="PF00264">
    <property type="entry name" value="Tyrosinase"/>
    <property type="match status" value="1"/>
</dbReference>
<dbReference type="PANTHER" id="PTHR11474:SF125">
    <property type="entry name" value="N-ACETYL-6-HYDROXYTRYPTOPHAN OXIDASE IVOB-RELATED"/>
    <property type="match status" value="1"/>
</dbReference>
<dbReference type="PANTHER" id="PTHR11474">
    <property type="entry name" value="TYROSINASE FAMILY MEMBER"/>
    <property type="match status" value="1"/>
</dbReference>
<evidence type="ECO:0000313" key="6">
    <source>
        <dbReference type="Proteomes" id="UP000193144"/>
    </source>
</evidence>
<protein>
    <recommendedName>
        <fullName evidence="4">Tyrosinase copper-binding domain-containing protein</fullName>
    </recommendedName>
</protein>
<dbReference type="InterPro" id="IPR008922">
    <property type="entry name" value="Di-copper_centre_dom_sf"/>
</dbReference>
<sequence>MLFFGLPTVILAFVNAAQSAGLEPRDLLQTLQGQAFQALKDSEENSTVGTHACAVSNASVRRDWADMGTKERKDYIKAVQCIIALPSKSDPAKVPGARTRYDDFVAQHINQTLTIHGTGNFLSWHREECGYKGHQPYWNWFSYQDGQRISPVFDGSETSMGGDGHFVQHNGSAGGGRVIYLPSGEGGGCIASGPFQGLQVNLGPVSPTMDGAIKVKTPLAYNPRCAKRDLTTYASSNWLTLANLQNITIGPASKNIETFQNELQGRFSDSFLGLHSAGHYTIGGDAADFYSSSPNDPVFFMHHAMLDRVWWIWQSLHLDQAKTVAGTIARNSNPLARNTTVDDLIQTNYLVLKHVKIWDLLSSTEGPLCYIYL</sequence>
<dbReference type="SUPFAM" id="SSF48056">
    <property type="entry name" value="Di-copper centre-containing domain"/>
    <property type="match status" value="1"/>
</dbReference>
<evidence type="ECO:0000259" key="4">
    <source>
        <dbReference type="PROSITE" id="PS00498"/>
    </source>
</evidence>
<accession>A0A1Y1ZKF0</accession>
<name>A0A1Y1ZKF0_9PLEO</name>
<reference evidence="5 6" key="1">
    <citation type="submission" date="2016-07" db="EMBL/GenBank/DDBJ databases">
        <title>Pervasive Adenine N6-methylation of Active Genes in Fungi.</title>
        <authorList>
            <consortium name="DOE Joint Genome Institute"/>
            <person name="Mondo S.J."/>
            <person name="Dannebaum R.O."/>
            <person name="Kuo R.C."/>
            <person name="Labutti K."/>
            <person name="Haridas S."/>
            <person name="Kuo A."/>
            <person name="Salamov A."/>
            <person name="Ahrendt S.R."/>
            <person name="Lipzen A."/>
            <person name="Sullivan W."/>
            <person name="Andreopoulos W.B."/>
            <person name="Clum A."/>
            <person name="Lindquist E."/>
            <person name="Daum C."/>
            <person name="Ramamoorthy G.K."/>
            <person name="Gryganskyi A."/>
            <person name="Culley D."/>
            <person name="Magnuson J.K."/>
            <person name="James T.Y."/>
            <person name="O'Malley M.A."/>
            <person name="Stajich J.E."/>
            <person name="Spatafora J.W."/>
            <person name="Visel A."/>
            <person name="Grigoriev I.V."/>
        </authorList>
    </citation>
    <scope>NUCLEOTIDE SEQUENCE [LARGE SCALE GENOMIC DNA]</scope>
    <source>
        <strain evidence="5 6">CBS 115471</strain>
    </source>
</reference>
<evidence type="ECO:0000256" key="1">
    <source>
        <dbReference type="ARBA" id="ARBA00022723"/>
    </source>
</evidence>
<dbReference type="OrthoDB" id="6132182at2759"/>
<dbReference type="AlphaFoldDB" id="A0A1Y1ZKF0"/>
<dbReference type="EMBL" id="MCFA01000069">
    <property type="protein sequence ID" value="ORY10740.1"/>
    <property type="molecule type" value="Genomic_DNA"/>
</dbReference>
<dbReference type="Gene3D" id="1.10.1280.10">
    <property type="entry name" value="Di-copper center containing domain from catechol oxidase"/>
    <property type="match status" value="1"/>
</dbReference>
<feature type="chain" id="PRO_5012892246" description="Tyrosinase copper-binding domain-containing protein" evidence="3">
    <location>
        <begin position="17"/>
        <end position="373"/>
    </location>
</feature>
<dbReference type="Proteomes" id="UP000193144">
    <property type="component" value="Unassembled WGS sequence"/>
</dbReference>
<gene>
    <name evidence="5" type="ORF">BCR34DRAFT_625113</name>
</gene>
<dbReference type="GO" id="GO:0016491">
    <property type="term" value="F:oxidoreductase activity"/>
    <property type="evidence" value="ECO:0007669"/>
    <property type="project" value="UniProtKB-KW"/>
</dbReference>
<feature type="domain" description="Tyrosinase copper-binding" evidence="4">
    <location>
        <begin position="296"/>
        <end position="307"/>
    </location>
</feature>
<organism evidence="5 6">
    <name type="scientific">Clohesyomyces aquaticus</name>
    <dbReference type="NCBI Taxonomy" id="1231657"/>
    <lineage>
        <taxon>Eukaryota</taxon>
        <taxon>Fungi</taxon>
        <taxon>Dikarya</taxon>
        <taxon>Ascomycota</taxon>
        <taxon>Pezizomycotina</taxon>
        <taxon>Dothideomycetes</taxon>
        <taxon>Pleosporomycetidae</taxon>
        <taxon>Pleosporales</taxon>
        <taxon>Lindgomycetaceae</taxon>
        <taxon>Clohesyomyces</taxon>
    </lineage>
</organism>
<dbReference type="STRING" id="1231657.A0A1Y1ZKF0"/>
<dbReference type="PRINTS" id="PR00092">
    <property type="entry name" value="TYROSINASE"/>
</dbReference>
<evidence type="ECO:0000256" key="2">
    <source>
        <dbReference type="ARBA" id="ARBA00023002"/>
    </source>
</evidence>
<evidence type="ECO:0000256" key="3">
    <source>
        <dbReference type="SAM" id="SignalP"/>
    </source>
</evidence>
<keyword evidence="3" id="KW-0732">Signal</keyword>
<feature type="signal peptide" evidence="3">
    <location>
        <begin position="1"/>
        <end position="16"/>
    </location>
</feature>
<proteinExistence type="predicted"/>
<evidence type="ECO:0000313" key="5">
    <source>
        <dbReference type="EMBL" id="ORY10740.1"/>
    </source>
</evidence>
<keyword evidence="1" id="KW-0479">Metal-binding</keyword>
<comment type="caution">
    <text evidence="5">The sequence shown here is derived from an EMBL/GenBank/DDBJ whole genome shotgun (WGS) entry which is preliminary data.</text>
</comment>
<keyword evidence="2" id="KW-0560">Oxidoreductase</keyword>